<feature type="domain" description="Copper amine oxidase-like N-terminal" evidence="2">
    <location>
        <begin position="42"/>
        <end position="147"/>
    </location>
</feature>
<organism evidence="3 4">
    <name type="scientific">Alkalicoccus urumqiensis</name>
    <name type="common">Bacillus urumqiensis</name>
    <dbReference type="NCBI Taxonomy" id="1548213"/>
    <lineage>
        <taxon>Bacteria</taxon>
        <taxon>Bacillati</taxon>
        <taxon>Bacillota</taxon>
        <taxon>Bacilli</taxon>
        <taxon>Bacillales</taxon>
        <taxon>Bacillaceae</taxon>
        <taxon>Alkalicoccus</taxon>
    </lineage>
</organism>
<keyword evidence="1" id="KW-0732">Signal</keyword>
<dbReference type="SUPFAM" id="SSF55383">
    <property type="entry name" value="Copper amine oxidase, domain N"/>
    <property type="match status" value="2"/>
</dbReference>
<name>A0A2P6MHM2_ALKUR</name>
<gene>
    <name evidence="3" type="ORF">C6I21_07580</name>
</gene>
<dbReference type="RefSeq" id="WP_105958846.1">
    <property type="nucleotide sequence ID" value="NZ_PVNS01000006.1"/>
</dbReference>
<reference evidence="3 4" key="1">
    <citation type="submission" date="2018-03" db="EMBL/GenBank/DDBJ databases">
        <title>Bacillus urumqiensis sp. nov., a moderately haloalkaliphilic bacterium isolated from a salt lake.</title>
        <authorList>
            <person name="Zhao B."/>
            <person name="Liao Z."/>
        </authorList>
    </citation>
    <scope>NUCLEOTIDE SEQUENCE [LARGE SCALE GENOMIC DNA]</scope>
    <source>
        <strain evidence="3 4">BZ-SZ-XJ18</strain>
    </source>
</reference>
<dbReference type="InterPro" id="IPR012854">
    <property type="entry name" value="Cu_amine_oxidase-like_N"/>
</dbReference>
<sequence>MLKQGLAALALGTALLAGSVHNADAAERELMFIMDTRQYYENNSVYLAQAPHEIINGVTFVSMRSLSERLGAELTYNPATRAYTLDYLGTTLGYAAGAGHFWIDGDKASFRSGEAHLKNGSLMVPLRETTEALGMRVRHDKGEGKVFLNWQTAPEAPASLELHLPKTTFAMGEPIPYEWRADGFDLDSADVTYTNNERGFFTPGTKTIRAETVVNGQTIRVEEEIEITGEQLYSEAEFERRFSRPGELVDVNGTAVLGMEQVVPRAEAGERVLLRSNNPERVTEPGVYYEDTIDGKARVLVHHENALDVPMRLEAVVKNPSDGELAVTETRIGTAGPTKFPSASGQAAVARFLDSSHMNAVVYAPGAEGIIGWELIEKWIDPGMTATMYLDVETDGEAEVLVRAVTQKEPEAETIVPRAEKHTRGTFAEGDRTLFLQETAGRTPQRVVLGDGGVDPYVTGVDAYTGLSETNFGNRGVHYTLSGTVAEDTGIFVNPRGGIYSGAFLVNGEVVTGSLASSGKALKLYQTGEEEEDVTIEFIPASGSNLPLQLLFQPLSDTSLE</sequence>
<proteinExistence type="predicted"/>
<dbReference type="AlphaFoldDB" id="A0A2P6MHM2"/>
<feature type="chain" id="PRO_5015197137" description="Copper amine oxidase-like N-terminal domain-containing protein" evidence="1">
    <location>
        <begin position="26"/>
        <end position="561"/>
    </location>
</feature>
<dbReference type="Proteomes" id="UP000243650">
    <property type="component" value="Unassembled WGS sequence"/>
</dbReference>
<evidence type="ECO:0000313" key="4">
    <source>
        <dbReference type="Proteomes" id="UP000243650"/>
    </source>
</evidence>
<evidence type="ECO:0000256" key="1">
    <source>
        <dbReference type="SAM" id="SignalP"/>
    </source>
</evidence>
<accession>A0A2P6MHM2</accession>
<dbReference type="InterPro" id="IPR036582">
    <property type="entry name" value="Mao_N_sf"/>
</dbReference>
<keyword evidence="4" id="KW-1185">Reference proteome</keyword>
<evidence type="ECO:0000259" key="2">
    <source>
        <dbReference type="Pfam" id="PF07833"/>
    </source>
</evidence>
<dbReference type="OrthoDB" id="25008at2"/>
<dbReference type="EMBL" id="PVNS01000006">
    <property type="protein sequence ID" value="PRO65750.1"/>
    <property type="molecule type" value="Genomic_DNA"/>
</dbReference>
<dbReference type="Gene3D" id="3.30.457.10">
    <property type="entry name" value="Copper amine oxidase-like, N-terminal domain"/>
    <property type="match status" value="1"/>
</dbReference>
<protein>
    <recommendedName>
        <fullName evidence="2">Copper amine oxidase-like N-terminal domain-containing protein</fullName>
    </recommendedName>
</protein>
<dbReference type="Pfam" id="PF07833">
    <property type="entry name" value="Cu_amine_oxidN1"/>
    <property type="match status" value="1"/>
</dbReference>
<comment type="caution">
    <text evidence="3">The sequence shown here is derived from an EMBL/GenBank/DDBJ whole genome shotgun (WGS) entry which is preliminary data.</text>
</comment>
<feature type="signal peptide" evidence="1">
    <location>
        <begin position="1"/>
        <end position="25"/>
    </location>
</feature>
<evidence type="ECO:0000313" key="3">
    <source>
        <dbReference type="EMBL" id="PRO65750.1"/>
    </source>
</evidence>